<organism evidence="2 3">
    <name type="scientific">Mucilaginibacter limnophilus</name>
    <dbReference type="NCBI Taxonomy" id="1932778"/>
    <lineage>
        <taxon>Bacteria</taxon>
        <taxon>Pseudomonadati</taxon>
        <taxon>Bacteroidota</taxon>
        <taxon>Sphingobacteriia</taxon>
        <taxon>Sphingobacteriales</taxon>
        <taxon>Sphingobacteriaceae</taxon>
        <taxon>Mucilaginibacter</taxon>
    </lineage>
</organism>
<keyword evidence="1" id="KW-1133">Transmembrane helix</keyword>
<gene>
    <name evidence="2" type="ORF">EOD41_08335</name>
</gene>
<protein>
    <submittedName>
        <fullName evidence="2">Uncharacterized protein</fullName>
    </submittedName>
</protein>
<dbReference type="EMBL" id="SACK01000002">
    <property type="protein sequence ID" value="RVU01951.1"/>
    <property type="molecule type" value="Genomic_DNA"/>
</dbReference>
<feature type="transmembrane region" description="Helical" evidence="1">
    <location>
        <begin position="51"/>
        <end position="73"/>
    </location>
</feature>
<sequence>MTTILVFPFLAMYLSKKLGITKLLLLLRYSIPVILIHNTLFATGISIRGDYFDYIFFSLEYLLFTTVLYNFSRSGKKVIHKISKVVIYTILSFGYVIGIPGILLFLLLASGLESEANFPFKFNRENYVTRKYFYSALPDGSSDTFKTYRTFKFLPVEILIDKTVIIDAKYYELYDAIDDLGFSIRKKDNINYLVIRGSKNRAYRKRID</sequence>
<keyword evidence="1" id="KW-0812">Transmembrane</keyword>
<feature type="transmembrane region" description="Helical" evidence="1">
    <location>
        <begin position="23"/>
        <end position="45"/>
    </location>
</feature>
<comment type="caution">
    <text evidence="2">The sequence shown here is derived from an EMBL/GenBank/DDBJ whole genome shotgun (WGS) entry which is preliminary data.</text>
</comment>
<reference evidence="2 3" key="1">
    <citation type="submission" date="2019-01" db="EMBL/GenBank/DDBJ databases">
        <authorList>
            <person name="Chen W.-M."/>
        </authorList>
    </citation>
    <scope>NUCLEOTIDE SEQUENCE [LARGE SCALE GENOMIC DNA]</scope>
    <source>
        <strain evidence="2 3">YBJ-36</strain>
    </source>
</reference>
<evidence type="ECO:0000313" key="3">
    <source>
        <dbReference type="Proteomes" id="UP000282759"/>
    </source>
</evidence>
<feature type="transmembrane region" description="Helical" evidence="1">
    <location>
        <begin position="85"/>
        <end position="109"/>
    </location>
</feature>
<keyword evidence="3" id="KW-1185">Reference proteome</keyword>
<keyword evidence="1" id="KW-0472">Membrane</keyword>
<dbReference type="Proteomes" id="UP000282759">
    <property type="component" value="Unassembled WGS sequence"/>
</dbReference>
<name>A0A437MW97_9SPHI</name>
<dbReference type="RefSeq" id="WP_164849900.1">
    <property type="nucleotide sequence ID" value="NZ_SACK01000002.1"/>
</dbReference>
<evidence type="ECO:0000256" key="1">
    <source>
        <dbReference type="SAM" id="Phobius"/>
    </source>
</evidence>
<proteinExistence type="predicted"/>
<evidence type="ECO:0000313" key="2">
    <source>
        <dbReference type="EMBL" id="RVU01951.1"/>
    </source>
</evidence>
<dbReference type="AlphaFoldDB" id="A0A437MW97"/>
<accession>A0A437MW97</accession>